<dbReference type="GO" id="GO:0005524">
    <property type="term" value="F:ATP binding"/>
    <property type="evidence" value="ECO:0007669"/>
    <property type="project" value="UniProtKB-KW"/>
</dbReference>
<gene>
    <name evidence="5" type="ORF">GXW76_16795</name>
</gene>
<comment type="caution">
    <text evidence="5">The sequence shown here is derived from an EMBL/GenBank/DDBJ whole genome shotgun (WGS) entry which is preliminary data.</text>
</comment>
<keyword evidence="6" id="KW-1185">Reference proteome</keyword>
<dbReference type="PANTHER" id="PTHR42781:SF4">
    <property type="entry name" value="SPERMIDINE_PUTRESCINE IMPORT ATP-BINDING PROTEIN POTA"/>
    <property type="match status" value="1"/>
</dbReference>
<dbReference type="SUPFAM" id="SSF50331">
    <property type="entry name" value="MOP-like"/>
    <property type="match status" value="1"/>
</dbReference>
<sequence length="354" mass="37750">MSSIHLHSVSKHYGAVAAVDDVSLDVAQGEFVTILGPSGSGKTTVLTMIAGLNHPSAGSIHIGGRDVTALPAAQRNIGLVFQSYALFPHMNVFDNVAFPLSVRKVGARETRQRVEEALARVRLDGFERRKPSQLSGGQQQRVALARAIVFKPDILLLDEPLGALDRKLREEVQIELRRLQRSLGITTILVTHDQEEALSLSDRIVVLDHGRVQQIAAPREAYLRPSNRFVADFLGTANFLEGRIGPDRRSILLGGGQAIPCGASTLPEGARVTAILRPERLALEPDGAGGILPATVSEAVYLGQSVRYHVETPTGPMVAVTPGGRGGFAAGAQVSAAWQPDDVWIIPDGGSTPG</sequence>
<evidence type="ECO:0000313" key="6">
    <source>
        <dbReference type="Proteomes" id="UP001138751"/>
    </source>
</evidence>
<dbReference type="InterPro" id="IPR050093">
    <property type="entry name" value="ABC_SmlMolc_Importer"/>
</dbReference>
<reference evidence="5" key="1">
    <citation type="submission" date="2020-01" db="EMBL/GenBank/DDBJ databases">
        <authorList>
            <person name="Rat A."/>
        </authorList>
    </citation>
    <scope>NUCLEOTIDE SEQUENCE</scope>
    <source>
        <strain evidence="5">LMG 31231</strain>
    </source>
</reference>
<dbReference type="Pfam" id="PF00005">
    <property type="entry name" value="ABC_tran"/>
    <property type="match status" value="1"/>
</dbReference>
<dbReference type="InterPro" id="IPR008995">
    <property type="entry name" value="Mo/tungstate-bd_C_term_dom"/>
</dbReference>
<dbReference type="PROSITE" id="PS50893">
    <property type="entry name" value="ABC_TRANSPORTER_2"/>
    <property type="match status" value="1"/>
</dbReference>
<dbReference type="GO" id="GO:0016887">
    <property type="term" value="F:ATP hydrolysis activity"/>
    <property type="evidence" value="ECO:0007669"/>
    <property type="project" value="InterPro"/>
</dbReference>
<dbReference type="EMBL" id="JAAEDM010000051">
    <property type="protein sequence ID" value="MBR0672840.1"/>
    <property type="molecule type" value="Genomic_DNA"/>
</dbReference>
<dbReference type="FunFam" id="3.40.50.300:FF:000425">
    <property type="entry name" value="Probable ABC transporter, ATP-binding subunit"/>
    <property type="match status" value="1"/>
</dbReference>
<dbReference type="SUPFAM" id="SSF52540">
    <property type="entry name" value="P-loop containing nucleoside triphosphate hydrolases"/>
    <property type="match status" value="1"/>
</dbReference>
<protein>
    <submittedName>
        <fullName evidence="5">ABC transporter ATP-binding protein</fullName>
    </submittedName>
</protein>
<keyword evidence="3 5" id="KW-0067">ATP-binding</keyword>
<accession>A0A9X9X0B1</accession>
<name>A0A9X9X0B1_9PROT</name>
<dbReference type="Gene3D" id="2.40.50.100">
    <property type="match status" value="1"/>
</dbReference>
<dbReference type="GO" id="GO:0043190">
    <property type="term" value="C:ATP-binding cassette (ABC) transporter complex"/>
    <property type="evidence" value="ECO:0007669"/>
    <property type="project" value="InterPro"/>
</dbReference>
<reference evidence="5" key="2">
    <citation type="journal article" date="2021" name="Syst. Appl. Microbiol.">
        <title>Roseomonas hellenica sp. nov., isolated from roots of wild-growing Alkanna tinctoria.</title>
        <authorList>
            <person name="Rat A."/>
            <person name="Naranjo H.D."/>
            <person name="Lebbe L."/>
            <person name="Cnockaert M."/>
            <person name="Krigas N."/>
            <person name="Grigoriadou K."/>
            <person name="Maloupa E."/>
            <person name="Willems A."/>
        </authorList>
    </citation>
    <scope>NUCLEOTIDE SEQUENCE</scope>
    <source>
        <strain evidence="5">LMG 31231</strain>
    </source>
</reference>
<dbReference type="PROSITE" id="PS00211">
    <property type="entry name" value="ABC_TRANSPORTER_1"/>
    <property type="match status" value="1"/>
</dbReference>
<evidence type="ECO:0000313" key="5">
    <source>
        <dbReference type="EMBL" id="MBR0672840.1"/>
    </source>
</evidence>
<dbReference type="PANTHER" id="PTHR42781">
    <property type="entry name" value="SPERMIDINE/PUTRESCINE IMPORT ATP-BINDING PROTEIN POTA"/>
    <property type="match status" value="1"/>
</dbReference>
<dbReference type="AlphaFoldDB" id="A0A9X9X0B1"/>
<dbReference type="Proteomes" id="UP001138751">
    <property type="component" value="Unassembled WGS sequence"/>
</dbReference>
<dbReference type="RefSeq" id="WP_211863255.1">
    <property type="nucleotide sequence ID" value="NZ_JAAEDM010000051.1"/>
</dbReference>
<evidence type="ECO:0000256" key="1">
    <source>
        <dbReference type="ARBA" id="ARBA00022448"/>
    </source>
</evidence>
<evidence type="ECO:0000259" key="4">
    <source>
        <dbReference type="PROSITE" id="PS50893"/>
    </source>
</evidence>
<dbReference type="GO" id="GO:0022857">
    <property type="term" value="F:transmembrane transporter activity"/>
    <property type="evidence" value="ECO:0007669"/>
    <property type="project" value="InterPro"/>
</dbReference>
<dbReference type="InterPro" id="IPR003439">
    <property type="entry name" value="ABC_transporter-like_ATP-bd"/>
</dbReference>
<dbReference type="Pfam" id="PF08402">
    <property type="entry name" value="TOBE_2"/>
    <property type="match status" value="1"/>
</dbReference>
<dbReference type="SMART" id="SM00382">
    <property type="entry name" value="AAA"/>
    <property type="match status" value="1"/>
</dbReference>
<evidence type="ECO:0000256" key="2">
    <source>
        <dbReference type="ARBA" id="ARBA00022741"/>
    </source>
</evidence>
<dbReference type="Gene3D" id="3.40.50.300">
    <property type="entry name" value="P-loop containing nucleotide triphosphate hydrolases"/>
    <property type="match status" value="1"/>
</dbReference>
<dbReference type="InterPro" id="IPR013611">
    <property type="entry name" value="Transp-assoc_OB_typ2"/>
</dbReference>
<proteinExistence type="predicted"/>
<feature type="domain" description="ABC transporter" evidence="4">
    <location>
        <begin position="4"/>
        <end position="234"/>
    </location>
</feature>
<evidence type="ECO:0000256" key="3">
    <source>
        <dbReference type="ARBA" id="ARBA00022840"/>
    </source>
</evidence>
<dbReference type="InterPro" id="IPR027417">
    <property type="entry name" value="P-loop_NTPase"/>
</dbReference>
<dbReference type="InterPro" id="IPR017871">
    <property type="entry name" value="ABC_transporter-like_CS"/>
</dbReference>
<organism evidence="5 6">
    <name type="scientific">Neoroseomonas soli</name>
    <dbReference type="NCBI Taxonomy" id="1081025"/>
    <lineage>
        <taxon>Bacteria</taxon>
        <taxon>Pseudomonadati</taxon>
        <taxon>Pseudomonadota</taxon>
        <taxon>Alphaproteobacteria</taxon>
        <taxon>Acetobacterales</taxon>
        <taxon>Acetobacteraceae</taxon>
        <taxon>Neoroseomonas</taxon>
    </lineage>
</organism>
<keyword evidence="1" id="KW-0813">Transport</keyword>
<keyword evidence="2" id="KW-0547">Nucleotide-binding</keyword>
<dbReference type="GO" id="GO:0015697">
    <property type="term" value="P:quaternary ammonium group transport"/>
    <property type="evidence" value="ECO:0007669"/>
    <property type="project" value="UniProtKB-ARBA"/>
</dbReference>
<dbReference type="InterPro" id="IPR003593">
    <property type="entry name" value="AAA+_ATPase"/>
</dbReference>